<dbReference type="EMBL" id="JADIMJ010000041">
    <property type="protein sequence ID" value="MBO8453611.1"/>
    <property type="molecule type" value="Genomic_DNA"/>
</dbReference>
<comment type="caution">
    <text evidence="1">The sequence shown here is derived from an EMBL/GenBank/DDBJ whole genome shotgun (WGS) entry which is preliminary data.</text>
</comment>
<evidence type="ECO:0000313" key="2">
    <source>
        <dbReference type="Proteomes" id="UP000771749"/>
    </source>
</evidence>
<proteinExistence type="predicted"/>
<gene>
    <name evidence="1" type="ORF">IAC07_02655</name>
</gene>
<dbReference type="InterPro" id="IPR013324">
    <property type="entry name" value="RNA_pol_sigma_r3/r4-like"/>
</dbReference>
<reference evidence="1" key="1">
    <citation type="submission" date="2020-10" db="EMBL/GenBank/DDBJ databases">
        <authorList>
            <person name="Gilroy R."/>
        </authorList>
    </citation>
    <scope>NUCLEOTIDE SEQUENCE</scope>
    <source>
        <strain evidence="1">F1-3629</strain>
    </source>
</reference>
<organism evidence="1 2">
    <name type="scientific">Candidatus Cryptobacteroides gallistercoris</name>
    <dbReference type="NCBI Taxonomy" id="2840765"/>
    <lineage>
        <taxon>Bacteria</taxon>
        <taxon>Pseudomonadati</taxon>
        <taxon>Bacteroidota</taxon>
        <taxon>Bacteroidia</taxon>
        <taxon>Bacteroidales</taxon>
        <taxon>Candidatus Cryptobacteroides</taxon>
    </lineage>
</organism>
<evidence type="ECO:0000313" key="1">
    <source>
        <dbReference type="EMBL" id="MBO8453611.1"/>
    </source>
</evidence>
<reference evidence="1" key="2">
    <citation type="journal article" date="2021" name="PeerJ">
        <title>Extensive microbial diversity within the chicken gut microbiome revealed by metagenomics and culture.</title>
        <authorList>
            <person name="Gilroy R."/>
            <person name="Ravi A."/>
            <person name="Getino M."/>
            <person name="Pursley I."/>
            <person name="Horton D.L."/>
            <person name="Alikhan N.F."/>
            <person name="Baker D."/>
            <person name="Gharbi K."/>
            <person name="Hall N."/>
            <person name="Watson M."/>
            <person name="Adriaenssens E.M."/>
            <person name="Foster-Nyarko E."/>
            <person name="Jarju S."/>
            <person name="Secka A."/>
            <person name="Antonio M."/>
            <person name="Oren A."/>
            <person name="Chaudhuri R.R."/>
            <person name="La Ragione R."/>
            <person name="Hildebrand F."/>
            <person name="Pallen M.J."/>
        </authorList>
    </citation>
    <scope>NUCLEOTIDE SEQUENCE</scope>
    <source>
        <strain evidence="1">F1-3629</strain>
    </source>
</reference>
<sequence>MENIRGLGDGVLKAYLAATVKNKCLNYLKRRESELLVHEKIKRRATDAANISILENDRMDFRMFSNEVNSICRESLSKMPKLTSDIFSDRLNGKSYREIAEKYGITQRSVTYEISKVLAVLKTALEDYLPAFILIAALMHGKMN</sequence>
<dbReference type="AlphaFoldDB" id="A0A940DM65"/>
<evidence type="ECO:0008006" key="3">
    <source>
        <dbReference type="Google" id="ProtNLM"/>
    </source>
</evidence>
<dbReference type="SUPFAM" id="SSF88659">
    <property type="entry name" value="Sigma3 and sigma4 domains of RNA polymerase sigma factors"/>
    <property type="match status" value="1"/>
</dbReference>
<dbReference type="Proteomes" id="UP000771749">
    <property type="component" value="Unassembled WGS sequence"/>
</dbReference>
<accession>A0A940DM65</accession>
<name>A0A940DM65_9BACT</name>
<protein>
    <recommendedName>
        <fullName evidence="3">RNA polymerase sigma factor 70 region 4 type 2 domain-containing protein</fullName>
    </recommendedName>
</protein>